<evidence type="ECO:0000313" key="2">
    <source>
        <dbReference type="EMBL" id="SUV43166.1"/>
    </source>
</evidence>
<dbReference type="EMBL" id="UFSX01000002">
    <property type="protein sequence ID" value="SUV43166.1"/>
    <property type="molecule type" value="Genomic_DNA"/>
</dbReference>
<protein>
    <submittedName>
        <fullName evidence="2">Uncharacterized protein</fullName>
    </submittedName>
</protein>
<gene>
    <name evidence="2" type="ORF">NCTC11155_02556</name>
</gene>
<sequence length="35" mass="4181">MFFIIGSPNIFLCALFMIVPFLLLLSLFKYKYVDY</sequence>
<reference evidence="2 3" key="1">
    <citation type="submission" date="2018-06" db="EMBL/GenBank/DDBJ databases">
        <authorList>
            <consortium name="Pathogen Informatics"/>
            <person name="Doyle S."/>
        </authorList>
    </citation>
    <scope>NUCLEOTIDE SEQUENCE [LARGE SCALE GENOMIC DNA]</scope>
    <source>
        <strain evidence="2 3">NCTC11155</strain>
    </source>
</reference>
<name>A0A380ZE11_9BACE</name>
<organism evidence="2 3">
    <name type="scientific">Bacteroides eggerthii</name>
    <dbReference type="NCBI Taxonomy" id="28111"/>
    <lineage>
        <taxon>Bacteria</taxon>
        <taxon>Pseudomonadati</taxon>
        <taxon>Bacteroidota</taxon>
        <taxon>Bacteroidia</taxon>
        <taxon>Bacteroidales</taxon>
        <taxon>Bacteroidaceae</taxon>
        <taxon>Bacteroides</taxon>
    </lineage>
</organism>
<accession>A0A380ZE11</accession>
<evidence type="ECO:0000256" key="1">
    <source>
        <dbReference type="SAM" id="Phobius"/>
    </source>
</evidence>
<feature type="transmembrane region" description="Helical" evidence="1">
    <location>
        <begin position="6"/>
        <end position="28"/>
    </location>
</feature>
<keyword evidence="1" id="KW-1133">Transmembrane helix</keyword>
<dbReference type="AlphaFoldDB" id="A0A380ZE11"/>
<keyword evidence="1" id="KW-0472">Membrane</keyword>
<dbReference type="Proteomes" id="UP000254424">
    <property type="component" value="Unassembled WGS sequence"/>
</dbReference>
<evidence type="ECO:0000313" key="3">
    <source>
        <dbReference type="Proteomes" id="UP000254424"/>
    </source>
</evidence>
<keyword evidence="1" id="KW-0812">Transmembrane</keyword>
<proteinExistence type="predicted"/>